<evidence type="ECO:0000256" key="10">
    <source>
        <dbReference type="ARBA" id="ARBA00023180"/>
    </source>
</evidence>
<keyword evidence="5" id="KW-0732">Signal</keyword>
<feature type="transmembrane region" description="Helical" evidence="14">
    <location>
        <begin position="331"/>
        <end position="354"/>
    </location>
</feature>
<gene>
    <name evidence="16" type="ORF">M6B38_223545</name>
</gene>
<feature type="transmembrane region" description="Helical" evidence="14">
    <location>
        <begin position="151"/>
        <end position="169"/>
    </location>
</feature>
<evidence type="ECO:0000256" key="11">
    <source>
        <dbReference type="ARBA" id="ARBA00023286"/>
    </source>
</evidence>
<comment type="similarity">
    <text evidence="2">Belongs to the glutamate-gated ion channel (TC 1.A.10.1) family.</text>
</comment>
<dbReference type="FunFam" id="1.10.287.70:FF:000037">
    <property type="entry name" value="Glutamate receptor"/>
    <property type="match status" value="1"/>
</dbReference>
<feature type="domain" description="Ionotropic glutamate receptor C-terminal" evidence="15">
    <location>
        <begin position="1"/>
        <end position="310"/>
    </location>
</feature>
<feature type="compositionally biased region" description="Low complexity" evidence="13">
    <location>
        <begin position="402"/>
        <end position="415"/>
    </location>
</feature>
<dbReference type="Gene3D" id="1.10.287.70">
    <property type="match status" value="1"/>
</dbReference>
<comment type="subcellular location">
    <subcellularLocation>
        <location evidence="1">Membrane</location>
        <topology evidence="1">Multi-pass membrane protein</topology>
    </subcellularLocation>
</comment>
<comment type="caution">
    <text evidence="16">The sequence shown here is derived from an EMBL/GenBank/DDBJ whole genome shotgun (WGS) entry which is preliminary data.</text>
</comment>
<keyword evidence="3" id="KW-0813">Transport</keyword>
<keyword evidence="17" id="KW-1185">Reference proteome</keyword>
<keyword evidence="4 14" id="KW-0812">Transmembrane</keyword>
<evidence type="ECO:0000256" key="7">
    <source>
        <dbReference type="ARBA" id="ARBA00023065"/>
    </source>
</evidence>
<proteinExistence type="inferred from homology"/>
<keyword evidence="11" id="KW-1071">Ligand-gated ion channel</keyword>
<dbReference type="PANTHER" id="PTHR18966">
    <property type="entry name" value="IONOTROPIC GLUTAMATE RECEPTOR"/>
    <property type="match status" value="1"/>
</dbReference>
<feature type="compositionally biased region" description="Basic and acidic residues" evidence="13">
    <location>
        <begin position="455"/>
        <end position="466"/>
    </location>
</feature>
<feature type="region of interest" description="Disordered" evidence="13">
    <location>
        <begin position="386"/>
        <end position="466"/>
    </location>
</feature>
<keyword evidence="10" id="KW-0325">Glycoprotein</keyword>
<keyword evidence="12" id="KW-0407">Ion channel</keyword>
<evidence type="ECO:0000259" key="15">
    <source>
        <dbReference type="SMART" id="SM00079"/>
    </source>
</evidence>
<organism evidence="16 17">
    <name type="scientific">Iris pallida</name>
    <name type="common">Sweet iris</name>
    <dbReference type="NCBI Taxonomy" id="29817"/>
    <lineage>
        <taxon>Eukaryota</taxon>
        <taxon>Viridiplantae</taxon>
        <taxon>Streptophyta</taxon>
        <taxon>Embryophyta</taxon>
        <taxon>Tracheophyta</taxon>
        <taxon>Spermatophyta</taxon>
        <taxon>Magnoliopsida</taxon>
        <taxon>Liliopsida</taxon>
        <taxon>Asparagales</taxon>
        <taxon>Iridaceae</taxon>
        <taxon>Iridoideae</taxon>
        <taxon>Irideae</taxon>
        <taxon>Iris</taxon>
    </lineage>
</organism>
<dbReference type="InterPro" id="IPR001320">
    <property type="entry name" value="Iontro_rcpt_C"/>
</dbReference>
<evidence type="ECO:0000256" key="13">
    <source>
        <dbReference type="SAM" id="MobiDB-lite"/>
    </source>
</evidence>
<evidence type="ECO:0000256" key="5">
    <source>
        <dbReference type="ARBA" id="ARBA00022729"/>
    </source>
</evidence>
<feature type="transmembrane region" description="Helical" evidence="14">
    <location>
        <begin position="121"/>
        <end position="139"/>
    </location>
</feature>
<evidence type="ECO:0000256" key="6">
    <source>
        <dbReference type="ARBA" id="ARBA00022989"/>
    </source>
</evidence>
<evidence type="ECO:0000256" key="2">
    <source>
        <dbReference type="ARBA" id="ARBA00008685"/>
    </source>
</evidence>
<feature type="transmembrane region" description="Helical" evidence="14">
    <location>
        <begin position="91"/>
        <end position="109"/>
    </location>
</feature>
<dbReference type="SMART" id="SM00079">
    <property type="entry name" value="PBPe"/>
    <property type="match status" value="1"/>
</dbReference>
<evidence type="ECO:0000313" key="16">
    <source>
        <dbReference type="EMBL" id="KAJ6795869.1"/>
    </source>
</evidence>
<feature type="compositionally biased region" description="Basic and acidic residues" evidence="13">
    <location>
        <begin position="386"/>
        <end position="396"/>
    </location>
</feature>
<dbReference type="Gene3D" id="3.40.190.10">
    <property type="entry name" value="Periplasmic binding protein-like II"/>
    <property type="match status" value="2"/>
</dbReference>
<dbReference type="GO" id="GO:0015276">
    <property type="term" value="F:ligand-gated monoatomic ion channel activity"/>
    <property type="evidence" value="ECO:0007669"/>
    <property type="project" value="InterPro"/>
</dbReference>
<reference evidence="16" key="1">
    <citation type="journal article" date="2023" name="GigaByte">
        <title>Genome assembly of the bearded iris, Iris pallida Lam.</title>
        <authorList>
            <person name="Bruccoleri R.E."/>
            <person name="Oakeley E.J."/>
            <person name="Faust A.M.E."/>
            <person name="Altorfer M."/>
            <person name="Dessus-Babus S."/>
            <person name="Burckhardt D."/>
            <person name="Oertli M."/>
            <person name="Naumann U."/>
            <person name="Petersen F."/>
            <person name="Wong J."/>
        </authorList>
    </citation>
    <scope>NUCLEOTIDE SEQUENCE</scope>
    <source>
        <strain evidence="16">GSM-AAB239-AS_SAM_17_03QT</strain>
    </source>
</reference>
<dbReference type="AlphaFoldDB" id="A0AAX6DW04"/>
<reference evidence="16" key="2">
    <citation type="submission" date="2023-04" db="EMBL/GenBank/DDBJ databases">
        <authorList>
            <person name="Bruccoleri R.E."/>
            <person name="Oakeley E.J."/>
            <person name="Faust A.-M."/>
            <person name="Dessus-Babus S."/>
            <person name="Altorfer M."/>
            <person name="Burckhardt D."/>
            <person name="Oertli M."/>
            <person name="Naumann U."/>
            <person name="Petersen F."/>
            <person name="Wong J."/>
        </authorList>
    </citation>
    <scope>NUCLEOTIDE SEQUENCE</scope>
    <source>
        <strain evidence="16">GSM-AAB239-AS_SAM_17_03QT</strain>
        <tissue evidence="16">Leaf</tissue>
    </source>
</reference>
<evidence type="ECO:0000256" key="8">
    <source>
        <dbReference type="ARBA" id="ARBA00023136"/>
    </source>
</evidence>
<dbReference type="Pfam" id="PF00060">
    <property type="entry name" value="Lig_chan"/>
    <property type="match status" value="1"/>
</dbReference>
<sequence length="466" mass="51827">MAKMPYDVAYKYVPYEDSSGNMNGTYDDLVYQVYLQNFDAVVGDITIIANRSLYVDFTLPYTESGVSMLVPVIDKRHKHAWAFLEPLTPDLWLASGAFIIFTGFVVWVLEHRVNEEFRGTPSNQLGTVFYFSFSTLVFAHREKIVSNLSRIVVIIWVFVVLILQSSYTASLTSRLTVEQLQPTVTDLNELKRDGSSVGYLNDSFMPSFLKRLNFSDSKLIAFQSPEEYHGALSNGTVAAIVDEIPYIKVFLSKFCKKKYITTGPTYKTDGFGFVFPKNSPLVPDVSRAILKLSEAEGNKMTQIEQELYGDGSCLDQGNDSTTSSSLTVKSFSGLFLITGIASVSALSLYLALFLRKHLHILKSDDSGKTVCQKLALLGKAYDKMDTTKKPEEEKEIPAMGDIISGPESPNSSISSYALENFELEDVGTPPDEEVSPGMEISRESPDPPSFADMITQREHSEELMAA</sequence>
<evidence type="ECO:0000256" key="3">
    <source>
        <dbReference type="ARBA" id="ARBA00022448"/>
    </source>
</evidence>
<dbReference type="CDD" id="cd13686">
    <property type="entry name" value="GluR_Plant"/>
    <property type="match status" value="1"/>
</dbReference>
<evidence type="ECO:0000256" key="9">
    <source>
        <dbReference type="ARBA" id="ARBA00023170"/>
    </source>
</evidence>
<evidence type="ECO:0000256" key="4">
    <source>
        <dbReference type="ARBA" id="ARBA00022692"/>
    </source>
</evidence>
<dbReference type="EMBL" id="JANAVB010041620">
    <property type="protein sequence ID" value="KAJ6795869.1"/>
    <property type="molecule type" value="Genomic_DNA"/>
</dbReference>
<dbReference type="InterPro" id="IPR015683">
    <property type="entry name" value="Ionotropic_Glu_rcpt"/>
</dbReference>
<keyword evidence="7" id="KW-0406">Ion transport</keyword>
<protein>
    <submittedName>
        <fullName evidence="16">Glutamate receptor 2.7-like</fullName>
    </submittedName>
</protein>
<keyword evidence="6 14" id="KW-1133">Transmembrane helix</keyword>
<dbReference type="SUPFAM" id="SSF53850">
    <property type="entry name" value="Periplasmic binding protein-like II"/>
    <property type="match status" value="1"/>
</dbReference>
<name>A0AAX6DW04_IRIPA</name>
<accession>A0AAX6DW04</accession>
<evidence type="ECO:0000256" key="12">
    <source>
        <dbReference type="ARBA" id="ARBA00023303"/>
    </source>
</evidence>
<keyword evidence="8 14" id="KW-0472">Membrane</keyword>
<keyword evidence="9 16" id="KW-0675">Receptor</keyword>
<evidence type="ECO:0000313" key="17">
    <source>
        <dbReference type="Proteomes" id="UP001140949"/>
    </source>
</evidence>
<feature type="compositionally biased region" description="Acidic residues" evidence="13">
    <location>
        <begin position="421"/>
        <end position="434"/>
    </location>
</feature>
<evidence type="ECO:0000256" key="14">
    <source>
        <dbReference type="SAM" id="Phobius"/>
    </source>
</evidence>
<dbReference type="GO" id="GO:0016020">
    <property type="term" value="C:membrane"/>
    <property type="evidence" value="ECO:0007669"/>
    <property type="project" value="UniProtKB-SubCell"/>
</dbReference>
<evidence type="ECO:0000256" key="1">
    <source>
        <dbReference type="ARBA" id="ARBA00004141"/>
    </source>
</evidence>
<dbReference type="Proteomes" id="UP001140949">
    <property type="component" value="Unassembled WGS sequence"/>
</dbReference>